<dbReference type="GO" id="GO:0003677">
    <property type="term" value="F:DNA binding"/>
    <property type="evidence" value="ECO:0007669"/>
    <property type="project" value="UniProtKB-KW"/>
</dbReference>
<evidence type="ECO:0000313" key="8">
    <source>
        <dbReference type="EMBL" id="RIA86472.1"/>
    </source>
</evidence>
<dbReference type="InterPro" id="IPR043502">
    <property type="entry name" value="DNA/RNA_pol_sf"/>
</dbReference>
<reference evidence="8 9" key="1">
    <citation type="submission" date="2018-06" db="EMBL/GenBank/DDBJ databases">
        <title>Comparative genomics reveals the genomic features of Rhizophagus irregularis, R. cerebriforme, R. diaphanum and Gigaspora rosea, and their symbiotic lifestyle signature.</title>
        <authorList>
            <person name="Morin E."/>
            <person name="San Clemente H."/>
            <person name="Chen E.C.H."/>
            <person name="De La Providencia I."/>
            <person name="Hainaut M."/>
            <person name="Kuo A."/>
            <person name="Kohler A."/>
            <person name="Murat C."/>
            <person name="Tang N."/>
            <person name="Roy S."/>
            <person name="Loubradou J."/>
            <person name="Henrissat B."/>
            <person name="Grigoriev I.V."/>
            <person name="Corradi N."/>
            <person name="Roux C."/>
            <person name="Martin F.M."/>
        </authorList>
    </citation>
    <scope>NUCLEOTIDE SEQUENCE [LARGE SCALE GENOMIC DNA]</scope>
    <source>
        <strain evidence="8 9">DAOM 227022</strain>
    </source>
</reference>
<evidence type="ECO:0000256" key="3">
    <source>
        <dbReference type="ARBA" id="ARBA00022695"/>
    </source>
</evidence>
<dbReference type="PANTHER" id="PTHR10322:SF23">
    <property type="entry name" value="DNA POLYMERASE DELTA CATALYTIC SUBUNIT"/>
    <property type="match status" value="1"/>
</dbReference>
<dbReference type="InterPro" id="IPR012337">
    <property type="entry name" value="RNaseH-like_sf"/>
</dbReference>
<organism evidence="8 9">
    <name type="scientific">Glomus cerebriforme</name>
    <dbReference type="NCBI Taxonomy" id="658196"/>
    <lineage>
        <taxon>Eukaryota</taxon>
        <taxon>Fungi</taxon>
        <taxon>Fungi incertae sedis</taxon>
        <taxon>Mucoromycota</taxon>
        <taxon>Glomeromycotina</taxon>
        <taxon>Glomeromycetes</taxon>
        <taxon>Glomerales</taxon>
        <taxon>Glomeraceae</taxon>
        <taxon>Glomus</taxon>
    </lineage>
</organism>
<evidence type="ECO:0000313" key="9">
    <source>
        <dbReference type="Proteomes" id="UP000265703"/>
    </source>
</evidence>
<dbReference type="Gene3D" id="3.90.1600.10">
    <property type="entry name" value="Palm domain of DNA polymerase"/>
    <property type="match status" value="1"/>
</dbReference>
<dbReference type="InterPro" id="IPR036397">
    <property type="entry name" value="RNaseH_sf"/>
</dbReference>
<keyword evidence="9" id="KW-1185">Reference proteome</keyword>
<dbReference type="Pfam" id="PF00136">
    <property type="entry name" value="DNA_pol_B"/>
    <property type="match status" value="1"/>
</dbReference>
<dbReference type="InterPro" id="IPR023211">
    <property type="entry name" value="DNA_pol_palm_dom_sf"/>
</dbReference>
<gene>
    <name evidence="8" type="ORF">C1645_829240</name>
</gene>
<keyword evidence="4" id="KW-0239">DNA-directed DNA polymerase</keyword>
<dbReference type="InterPro" id="IPR006134">
    <property type="entry name" value="DNA-dir_DNA_pol_B_multi_dom"/>
</dbReference>
<evidence type="ECO:0000256" key="5">
    <source>
        <dbReference type="ARBA" id="ARBA00023125"/>
    </source>
</evidence>
<proteinExistence type="predicted"/>
<feature type="domain" description="DNA-directed DNA polymerase family B multifunctional" evidence="7">
    <location>
        <begin position="441"/>
        <end position="571"/>
    </location>
</feature>
<dbReference type="Proteomes" id="UP000265703">
    <property type="component" value="Unassembled WGS sequence"/>
</dbReference>
<comment type="caution">
    <text evidence="8">The sequence shown here is derived from an EMBL/GenBank/DDBJ whole genome shotgun (WGS) entry which is preliminary data.</text>
</comment>
<dbReference type="EC" id="2.7.7.7" evidence="1"/>
<dbReference type="STRING" id="658196.A0A397SLE2"/>
<dbReference type="PANTHER" id="PTHR10322">
    <property type="entry name" value="DNA POLYMERASE CATALYTIC SUBUNIT"/>
    <property type="match status" value="1"/>
</dbReference>
<dbReference type="SUPFAM" id="SSF53098">
    <property type="entry name" value="Ribonuclease H-like"/>
    <property type="match status" value="1"/>
</dbReference>
<sequence length="583" mass="67735">MIQSDFFEDAPALLFHPEAEKDKMEAQVIRYSGENYLNGILTRDDIVAENDGGLTAILDNALSNYQEIPFMAVDFGGSSEKIGEKNCYVLHLYGSLINGQKAVVTLIGIWVFFDIRVLEKESVDDFKIKIDKILCSTINAYKIEPIEAFPFHGYHTEKKLYLRVFTHGTEDRKKALQAIQDNDFETASDDISSFHRKIARENGIAISDWSMMSKYCCKKYPQYTYDFHVSVNHFRAVEDLKMISDRFPFPALIRDPQFNDSDYDWPFIVERASRLNLFEWMWKQITGDFKSSEEIQKWNYYGKIGVNSKNTFQKKKGVTDNEEEEEFRVQLIKVKICPEEDFISTFLKIPGCVPIDVRVCFKKLYPHAEVDRKSSLAFYLKKCELDGKADMPYNKIWRIYSEAKAGTSLRESHSSAMQNMHEVAYYSYVSLFDSHYRANGMKVRNLLGAYATKLDMLFSTRQSKNIEKGKYPGAYVFPPKKGIEIKRPVTGLDFASLYLSLIMSYNLSPEKIILTYEEVDNAQKNGNILHKIEFPFNDRFIHAWCVRHDNQFEKKGLYLVVLEDLFNKRVQAIPKNFSKYSEH</sequence>
<dbReference type="EMBL" id="QKYT01000362">
    <property type="protein sequence ID" value="RIA86472.1"/>
    <property type="molecule type" value="Genomic_DNA"/>
</dbReference>
<dbReference type="SUPFAM" id="SSF56672">
    <property type="entry name" value="DNA/RNA polymerases"/>
    <property type="match status" value="1"/>
</dbReference>
<dbReference type="AlphaFoldDB" id="A0A397SLE2"/>
<dbReference type="InterPro" id="IPR050240">
    <property type="entry name" value="DNA_pol_type-B"/>
</dbReference>
<dbReference type="GO" id="GO:0003887">
    <property type="term" value="F:DNA-directed DNA polymerase activity"/>
    <property type="evidence" value="ECO:0007669"/>
    <property type="project" value="UniProtKB-KW"/>
</dbReference>
<accession>A0A397SLE2</accession>
<keyword evidence="5" id="KW-0238">DNA-binding</keyword>
<evidence type="ECO:0000256" key="6">
    <source>
        <dbReference type="ARBA" id="ARBA00049244"/>
    </source>
</evidence>
<dbReference type="Gene3D" id="3.30.420.10">
    <property type="entry name" value="Ribonuclease H-like superfamily/Ribonuclease H"/>
    <property type="match status" value="1"/>
</dbReference>
<evidence type="ECO:0000256" key="1">
    <source>
        <dbReference type="ARBA" id="ARBA00012417"/>
    </source>
</evidence>
<keyword evidence="2" id="KW-0808">Transferase</keyword>
<evidence type="ECO:0000256" key="4">
    <source>
        <dbReference type="ARBA" id="ARBA00022932"/>
    </source>
</evidence>
<protein>
    <recommendedName>
        <fullName evidence="1">DNA-directed DNA polymerase</fullName>
        <ecNumber evidence="1">2.7.7.7</ecNumber>
    </recommendedName>
</protein>
<comment type="catalytic activity">
    <reaction evidence="6">
        <text>DNA(n) + a 2'-deoxyribonucleoside 5'-triphosphate = DNA(n+1) + diphosphate</text>
        <dbReference type="Rhea" id="RHEA:22508"/>
        <dbReference type="Rhea" id="RHEA-COMP:17339"/>
        <dbReference type="Rhea" id="RHEA-COMP:17340"/>
        <dbReference type="ChEBI" id="CHEBI:33019"/>
        <dbReference type="ChEBI" id="CHEBI:61560"/>
        <dbReference type="ChEBI" id="CHEBI:173112"/>
        <dbReference type="EC" id="2.7.7.7"/>
    </reaction>
</comment>
<dbReference type="GO" id="GO:0000166">
    <property type="term" value="F:nucleotide binding"/>
    <property type="evidence" value="ECO:0007669"/>
    <property type="project" value="InterPro"/>
</dbReference>
<keyword evidence="3" id="KW-0548">Nucleotidyltransferase</keyword>
<dbReference type="OrthoDB" id="2424682at2759"/>
<evidence type="ECO:0000259" key="7">
    <source>
        <dbReference type="Pfam" id="PF00136"/>
    </source>
</evidence>
<evidence type="ECO:0000256" key="2">
    <source>
        <dbReference type="ARBA" id="ARBA00022679"/>
    </source>
</evidence>
<name>A0A397SLE2_9GLOM</name>